<protein>
    <recommendedName>
        <fullName evidence="3">EGF-like domain-containing protein</fullName>
    </recommendedName>
</protein>
<organism evidence="1 2">
    <name type="scientific">Biomphalaria glabrata</name>
    <name type="common">Bloodfluke planorb</name>
    <name type="synonym">Freshwater snail</name>
    <dbReference type="NCBI Taxonomy" id="6526"/>
    <lineage>
        <taxon>Eukaryota</taxon>
        <taxon>Metazoa</taxon>
        <taxon>Spiralia</taxon>
        <taxon>Lophotrochozoa</taxon>
        <taxon>Mollusca</taxon>
        <taxon>Gastropoda</taxon>
        <taxon>Heterobranchia</taxon>
        <taxon>Euthyneura</taxon>
        <taxon>Panpulmonata</taxon>
        <taxon>Hygrophila</taxon>
        <taxon>Lymnaeoidea</taxon>
        <taxon>Planorbidae</taxon>
        <taxon>Biomphalaria</taxon>
    </lineage>
</organism>
<dbReference type="KEGG" id="bgt:106078502"/>
<dbReference type="VEuPathDB" id="VectorBase:BGLB026277"/>
<name>A0A2C9L293_BIOGL</name>
<dbReference type="PANTHER" id="PTHR24035">
    <property type="entry name" value="MULTIPLE EPIDERMAL GROWTH FACTOR-LIKE DOMAINS PROTEIN"/>
    <property type="match status" value="1"/>
</dbReference>
<evidence type="ECO:0000313" key="1">
    <source>
        <dbReference type="EnsemblMetazoa" id="BGLB026277-PA"/>
    </source>
</evidence>
<dbReference type="AlphaFoldDB" id="A0A2C9L293"/>
<sequence length="296" mass="31945">IALQGHLERNVQENVMNTVAKMAAVKESMEPVCTIVKLLVHLVGMVSSANTLVALIVKPLTNVILSVGHVLEDAFMDTRDIIVVRSVHLVSMVRNANTGVAVHVEEVKTVITSMELVLKDVRMGMRDITVLKIFDYIYSSSECPSGQYGHLCLNICSPNCGGNEKCDHVTGSCLEGCKDGFTGHHCNEECPSGQYGQMCLHICSPNCGGNEKCDHVNGSCLEGCRDGFTGHDCNEGIDLDGFVSTLTGERASHWQLWAGRDSSVLAGYPPRGKAQTKPLLPCICAQRKKASGANLQ</sequence>
<evidence type="ECO:0000313" key="2">
    <source>
        <dbReference type="Proteomes" id="UP000076420"/>
    </source>
</evidence>
<dbReference type="EnsemblMetazoa" id="BGLB026277-RA">
    <property type="protein sequence ID" value="BGLB026277-PA"/>
    <property type="gene ID" value="BGLB026277"/>
</dbReference>
<dbReference type="Gene3D" id="2.170.300.10">
    <property type="entry name" value="Tie2 ligand-binding domain superfamily"/>
    <property type="match status" value="1"/>
</dbReference>
<accession>A0A2C9L293</accession>
<dbReference type="SUPFAM" id="SSF57184">
    <property type="entry name" value="Growth factor receptor domain"/>
    <property type="match status" value="1"/>
</dbReference>
<dbReference type="InterPro" id="IPR009030">
    <property type="entry name" value="Growth_fac_rcpt_cys_sf"/>
</dbReference>
<reference evidence="1" key="1">
    <citation type="submission" date="2020-05" db="UniProtKB">
        <authorList>
            <consortium name="EnsemblMetazoa"/>
        </authorList>
    </citation>
    <scope>IDENTIFICATION</scope>
    <source>
        <strain evidence="1">BB02</strain>
    </source>
</reference>
<dbReference type="InterPro" id="IPR052108">
    <property type="entry name" value="MEGF/SIB"/>
</dbReference>
<gene>
    <name evidence="1" type="primary">106078502</name>
</gene>
<dbReference type="Proteomes" id="UP000076420">
    <property type="component" value="Unassembled WGS sequence"/>
</dbReference>
<dbReference type="PANTHER" id="PTHR24035:SF109">
    <property type="entry name" value="PROTEIN DRAPER"/>
    <property type="match status" value="1"/>
</dbReference>
<evidence type="ECO:0008006" key="3">
    <source>
        <dbReference type="Google" id="ProtNLM"/>
    </source>
</evidence>
<proteinExistence type="predicted"/>